<gene>
    <name evidence="6" type="ORF">E2I14_09390</name>
</gene>
<dbReference type="Pfam" id="PF00440">
    <property type="entry name" value="TetR_N"/>
    <property type="match status" value="1"/>
</dbReference>
<dbReference type="SUPFAM" id="SSF48498">
    <property type="entry name" value="Tetracyclin repressor-like, C-terminal domain"/>
    <property type="match status" value="1"/>
</dbReference>
<sequence length="223" mass="24848">MKSANPIPPETSLESTDVPSLIDYRQQQQALRSSLREGMLTAAKQLLREEGLAGFTLRRVAQAVNCSTTMLYSQFGGKDGLSNALYLEGFALLKQEFEQQNLAQLDGIERLRKYAQIYRTFSQHSPSYYVIMFGDGLVGFVPPPESIQTAWKAFTQLISHFSRCMELGLIPQSSPNSAARLLWAAMHGVINLELKGYYLTVSQADQLYEAAVNAVLIALQHPQ</sequence>
<keyword evidence="3" id="KW-0804">Transcription</keyword>
<dbReference type="RefSeq" id="WP_133327754.1">
    <property type="nucleotide sequence ID" value="NZ_SMYL01000003.1"/>
</dbReference>
<keyword evidence="7" id="KW-1185">Reference proteome</keyword>
<feature type="DNA-binding region" description="H-T-H motif" evidence="4">
    <location>
        <begin position="56"/>
        <end position="75"/>
    </location>
</feature>
<dbReference type="InterPro" id="IPR025996">
    <property type="entry name" value="MT1864/Rv1816-like_C"/>
</dbReference>
<keyword evidence="2 4" id="KW-0238">DNA-binding</keyword>
<keyword evidence="1" id="KW-0805">Transcription regulation</keyword>
<dbReference type="Gene3D" id="1.10.10.60">
    <property type="entry name" value="Homeodomain-like"/>
    <property type="match status" value="1"/>
</dbReference>
<dbReference type="GO" id="GO:0003700">
    <property type="term" value="F:DNA-binding transcription factor activity"/>
    <property type="evidence" value="ECO:0007669"/>
    <property type="project" value="TreeGrafter"/>
</dbReference>
<dbReference type="AlphaFoldDB" id="A0A4R5W2K1"/>
<dbReference type="SUPFAM" id="SSF46689">
    <property type="entry name" value="Homeodomain-like"/>
    <property type="match status" value="1"/>
</dbReference>
<protein>
    <submittedName>
        <fullName evidence="6">TetR/AcrR family transcriptional regulator</fullName>
    </submittedName>
</protein>
<name>A0A4R5W2K1_9BURK</name>
<dbReference type="InterPro" id="IPR009057">
    <property type="entry name" value="Homeodomain-like_sf"/>
</dbReference>
<dbReference type="PANTHER" id="PTHR30055:SF212">
    <property type="entry name" value="TETR-FAMILY FAMILY TRANSCRIPTIONAL REGULATOR"/>
    <property type="match status" value="1"/>
</dbReference>
<dbReference type="GO" id="GO:0000976">
    <property type="term" value="F:transcription cis-regulatory region binding"/>
    <property type="evidence" value="ECO:0007669"/>
    <property type="project" value="TreeGrafter"/>
</dbReference>
<evidence type="ECO:0000256" key="4">
    <source>
        <dbReference type="PROSITE-ProRule" id="PRU00335"/>
    </source>
</evidence>
<dbReference type="Proteomes" id="UP000294829">
    <property type="component" value="Unassembled WGS sequence"/>
</dbReference>
<feature type="domain" description="HTH tetR-type" evidence="5">
    <location>
        <begin position="33"/>
        <end position="93"/>
    </location>
</feature>
<evidence type="ECO:0000259" key="5">
    <source>
        <dbReference type="PROSITE" id="PS50977"/>
    </source>
</evidence>
<dbReference type="Pfam" id="PF13305">
    <property type="entry name" value="TetR_C_33"/>
    <property type="match status" value="1"/>
</dbReference>
<dbReference type="PANTHER" id="PTHR30055">
    <property type="entry name" value="HTH-TYPE TRANSCRIPTIONAL REGULATOR RUTR"/>
    <property type="match status" value="1"/>
</dbReference>
<reference evidence="6 7" key="1">
    <citation type="submission" date="2019-03" db="EMBL/GenBank/DDBJ databases">
        <title>Sapientia aquatica gen. nov., sp. nov., isolated from a crater lake.</title>
        <authorList>
            <person name="Felfoldi T."/>
            <person name="Szabo A."/>
            <person name="Toth E."/>
            <person name="Schumann P."/>
            <person name="Keki Z."/>
            <person name="Marialigeti K."/>
            <person name="Mathe I."/>
        </authorList>
    </citation>
    <scope>NUCLEOTIDE SEQUENCE [LARGE SCALE GENOMIC DNA]</scope>
    <source>
        <strain evidence="6 7">SA-152</strain>
    </source>
</reference>
<dbReference type="InterPro" id="IPR050109">
    <property type="entry name" value="HTH-type_TetR-like_transc_reg"/>
</dbReference>
<comment type="caution">
    <text evidence="6">The sequence shown here is derived from an EMBL/GenBank/DDBJ whole genome shotgun (WGS) entry which is preliminary data.</text>
</comment>
<dbReference type="InterPro" id="IPR001647">
    <property type="entry name" value="HTH_TetR"/>
</dbReference>
<dbReference type="PROSITE" id="PS50977">
    <property type="entry name" value="HTH_TETR_2"/>
    <property type="match status" value="1"/>
</dbReference>
<evidence type="ECO:0000256" key="1">
    <source>
        <dbReference type="ARBA" id="ARBA00023015"/>
    </source>
</evidence>
<evidence type="ECO:0000313" key="7">
    <source>
        <dbReference type="Proteomes" id="UP000294829"/>
    </source>
</evidence>
<accession>A0A4R5W2K1</accession>
<dbReference type="EMBL" id="SMYL01000003">
    <property type="protein sequence ID" value="TDK66656.1"/>
    <property type="molecule type" value="Genomic_DNA"/>
</dbReference>
<dbReference type="OrthoDB" id="63332at2"/>
<proteinExistence type="predicted"/>
<evidence type="ECO:0000313" key="6">
    <source>
        <dbReference type="EMBL" id="TDK66656.1"/>
    </source>
</evidence>
<dbReference type="Gene3D" id="1.10.357.10">
    <property type="entry name" value="Tetracycline Repressor, domain 2"/>
    <property type="match status" value="1"/>
</dbReference>
<evidence type="ECO:0000256" key="2">
    <source>
        <dbReference type="ARBA" id="ARBA00023125"/>
    </source>
</evidence>
<dbReference type="InterPro" id="IPR036271">
    <property type="entry name" value="Tet_transcr_reg_TetR-rel_C_sf"/>
</dbReference>
<evidence type="ECO:0000256" key="3">
    <source>
        <dbReference type="ARBA" id="ARBA00023163"/>
    </source>
</evidence>
<organism evidence="6 7">
    <name type="scientific">Sapientia aquatica</name>
    <dbReference type="NCBI Taxonomy" id="1549640"/>
    <lineage>
        <taxon>Bacteria</taxon>
        <taxon>Pseudomonadati</taxon>
        <taxon>Pseudomonadota</taxon>
        <taxon>Betaproteobacteria</taxon>
        <taxon>Burkholderiales</taxon>
        <taxon>Oxalobacteraceae</taxon>
        <taxon>Sapientia</taxon>
    </lineage>
</organism>